<keyword evidence="2" id="KW-1185">Reference proteome</keyword>
<comment type="caution">
    <text evidence="1">The sequence shown here is derived from an EMBL/GenBank/DDBJ whole genome shotgun (WGS) entry which is preliminary data.</text>
</comment>
<gene>
    <name evidence="1" type="ORF">AWC04_00850</name>
</gene>
<protein>
    <submittedName>
        <fullName evidence="1">Uncharacterized protein</fullName>
    </submittedName>
</protein>
<proteinExistence type="predicted"/>
<accession>A0A1X1RNG6</accession>
<dbReference type="AlphaFoldDB" id="A0A1X1RNG6"/>
<sequence length="73" mass="7828">MLTVSAALRIALLENPLADSDIRQAIGELAEVNEAWIVAKTGAESRGLAQLPTYERQREAAAYAQAATVCLDQ</sequence>
<name>A0A1X1RNG6_MYCFA</name>
<organism evidence="1 2">
    <name type="scientific">Mycolicibacterium fallax</name>
    <name type="common">Mycobacterium fallax</name>
    <dbReference type="NCBI Taxonomy" id="1793"/>
    <lineage>
        <taxon>Bacteria</taxon>
        <taxon>Bacillati</taxon>
        <taxon>Actinomycetota</taxon>
        <taxon>Actinomycetes</taxon>
        <taxon>Mycobacteriales</taxon>
        <taxon>Mycobacteriaceae</taxon>
        <taxon>Mycolicibacterium</taxon>
    </lineage>
</organism>
<evidence type="ECO:0000313" key="1">
    <source>
        <dbReference type="EMBL" id="ORV10152.1"/>
    </source>
</evidence>
<dbReference type="EMBL" id="LQOJ01000004">
    <property type="protein sequence ID" value="ORV10152.1"/>
    <property type="molecule type" value="Genomic_DNA"/>
</dbReference>
<dbReference type="Proteomes" id="UP000193484">
    <property type="component" value="Unassembled WGS sequence"/>
</dbReference>
<reference evidence="1 2" key="1">
    <citation type="submission" date="2016-01" db="EMBL/GenBank/DDBJ databases">
        <title>The new phylogeny of the genus Mycobacterium.</title>
        <authorList>
            <person name="Tarcisio F."/>
            <person name="Conor M."/>
            <person name="Antonella G."/>
            <person name="Elisabetta G."/>
            <person name="Giulia F.S."/>
            <person name="Sara T."/>
            <person name="Anna F."/>
            <person name="Clotilde B."/>
            <person name="Roberto B."/>
            <person name="Veronica D.S."/>
            <person name="Fabio R."/>
            <person name="Monica P."/>
            <person name="Olivier J."/>
            <person name="Enrico T."/>
            <person name="Nicola S."/>
        </authorList>
    </citation>
    <scope>NUCLEOTIDE SEQUENCE [LARGE SCALE GENOMIC DNA]</scope>
    <source>
        <strain evidence="1 2">DSM 44179</strain>
    </source>
</reference>
<evidence type="ECO:0000313" key="2">
    <source>
        <dbReference type="Proteomes" id="UP000193484"/>
    </source>
</evidence>